<name>A0AAV7K4A5_9METZ</name>
<comment type="caution">
    <text evidence="1">The sequence shown here is derived from an EMBL/GenBank/DDBJ whole genome shotgun (WGS) entry which is preliminary data.</text>
</comment>
<dbReference type="Proteomes" id="UP001165289">
    <property type="component" value="Unassembled WGS sequence"/>
</dbReference>
<gene>
    <name evidence="1" type="ORF">LOD99_11338</name>
</gene>
<reference evidence="1 2" key="1">
    <citation type="journal article" date="2023" name="BMC Biol.">
        <title>The compact genome of the sponge Oopsacas minuta (Hexactinellida) is lacking key metazoan core genes.</title>
        <authorList>
            <person name="Santini S."/>
            <person name="Schenkelaars Q."/>
            <person name="Jourda C."/>
            <person name="Duchesne M."/>
            <person name="Belahbib H."/>
            <person name="Rocher C."/>
            <person name="Selva M."/>
            <person name="Riesgo A."/>
            <person name="Vervoort M."/>
            <person name="Leys S.P."/>
            <person name="Kodjabachian L."/>
            <person name="Le Bivic A."/>
            <person name="Borchiellini C."/>
            <person name="Claverie J.M."/>
            <person name="Renard E."/>
        </authorList>
    </citation>
    <scope>NUCLEOTIDE SEQUENCE [LARGE SCALE GENOMIC DNA]</scope>
    <source>
        <strain evidence="1">SPO-2</strain>
    </source>
</reference>
<dbReference type="PANTHER" id="PTHR46114">
    <property type="entry name" value="APPLE DOMAIN-CONTAINING PROTEIN"/>
    <property type="match status" value="1"/>
</dbReference>
<keyword evidence="2" id="KW-1185">Reference proteome</keyword>
<dbReference type="EMBL" id="JAKMXF010000160">
    <property type="protein sequence ID" value="KAI6656077.1"/>
    <property type="molecule type" value="Genomic_DNA"/>
</dbReference>
<proteinExistence type="predicted"/>
<sequence>MTLSGILICRKKSRTSCIKASKKEFTHQNVIVSSYREPNFDLAQYFTFDGPLCYSNGTDRLISSLSQEHSSFDWRLYIDSSKRSLKAVLVRNGNKNPAIPIAQPVYLKESYMNLEEVLDAIKYRTHRWNICGDLKVIGL</sequence>
<evidence type="ECO:0000313" key="2">
    <source>
        <dbReference type="Proteomes" id="UP001165289"/>
    </source>
</evidence>
<dbReference type="PANTHER" id="PTHR46114:SF1">
    <property type="entry name" value="ZAD DOMAIN-CONTAINING PROTEIN"/>
    <property type="match status" value="1"/>
</dbReference>
<evidence type="ECO:0000313" key="1">
    <source>
        <dbReference type="EMBL" id="KAI6656077.1"/>
    </source>
</evidence>
<protein>
    <submittedName>
        <fullName evidence="1">Uncharacterized protein</fullName>
    </submittedName>
</protein>
<accession>A0AAV7K4A5</accession>
<organism evidence="1 2">
    <name type="scientific">Oopsacas minuta</name>
    <dbReference type="NCBI Taxonomy" id="111878"/>
    <lineage>
        <taxon>Eukaryota</taxon>
        <taxon>Metazoa</taxon>
        <taxon>Porifera</taxon>
        <taxon>Hexactinellida</taxon>
        <taxon>Hexasterophora</taxon>
        <taxon>Lyssacinosida</taxon>
        <taxon>Leucopsacidae</taxon>
        <taxon>Oopsacas</taxon>
    </lineage>
</organism>
<dbReference type="AlphaFoldDB" id="A0AAV7K4A5"/>